<proteinExistence type="predicted"/>
<accession>A0ACB8ZJ30</accession>
<reference evidence="2" key="1">
    <citation type="journal article" date="2022" name="Mol. Ecol. Resour.">
        <title>The genomes of chicory, endive, great burdock and yacon provide insights into Asteraceae palaeo-polyploidization history and plant inulin production.</title>
        <authorList>
            <person name="Fan W."/>
            <person name="Wang S."/>
            <person name="Wang H."/>
            <person name="Wang A."/>
            <person name="Jiang F."/>
            <person name="Liu H."/>
            <person name="Zhao H."/>
            <person name="Xu D."/>
            <person name="Zhang Y."/>
        </authorList>
    </citation>
    <scope>NUCLEOTIDE SEQUENCE [LARGE SCALE GENOMIC DNA]</scope>
    <source>
        <strain evidence="2">cv. Niubang</strain>
    </source>
</reference>
<gene>
    <name evidence="1" type="ORF">L6452_30828</name>
</gene>
<dbReference type="Proteomes" id="UP001055879">
    <property type="component" value="Linkage Group LG10"/>
</dbReference>
<sequence length="80" mass="8850">MKAVDGGDETNLLPPNPRLVFNRFLPDVFFLQELDVLSDMSVREVVANVIDKFGRIDVVVNNAGVQCISPLAEMPLSSFE</sequence>
<comment type="caution">
    <text evidence="1">The sequence shown here is derived from an EMBL/GenBank/DDBJ whole genome shotgun (WGS) entry which is preliminary data.</text>
</comment>
<reference evidence="1 2" key="2">
    <citation type="journal article" date="2022" name="Mol. Ecol. Resour.">
        <title>The genomes of chicory, endive, great burdock and yacon provide insights into Asteraceae paleo-polyploidization history and plant inulin production.</title>
        <authorList>
            <person name="Fan W."/>
            <person name="Wang S."/>
            <person name="Wang H."/>
            <person name="Wang A."/>
            <person name="Jiang F."/>
            <person name="Liu H."/>
            <person name="Zhao H."/>
            <person name="Xu D."/>
            <person name="Zhang Y."/>
        </authorList>
    </citation>
    <scope>NUCLEOTIDE SEQUENCE [LARGE SCALE GENOMIC DNA]</scope>
    <source>
        <strain evidence="2">cv. Niubang</strain>
    </source>
</reference>
<keyword evidence="2" id="KW-1185">Reference proteome</keyword>
<organism evidence="1 2">
    <name type="scientific">Arctium lappa</name>
    <name type="common">Greater burdock</name>
    <name type="synonym">Lappa major</name>
    <dbReference type="NCBI Taxonomy" id="4217"/>
    <lineage>
        <taxon>Eukaryota</taxon>
        <taxon>Viridiplantae</taxon>
        <taxon>Streptophyta</taxon>
        <taxon>Embryophyta</taxon>
        <taxon>Tracheophyta</taxon>
        <taxon>Spermatophyta</taxon>
        <taxon>Magnoliopsida</taxon>
        <taxon>eudicotyledons</taxon>
        <taxon>Gunneridae</taxon>
        <taxon>Pentapetalae</taxon>
        <taxon>asterids</taxon>
        <taxon>campanulids</taxon>
        <taxon>Asterales</taxon>
        <taxon>Asteraceae</taxon>
        <taxon>Carduoideae</taxon>
        <taxon>Cardueae</taxon>
        <taxon>Arctiinae</taxon>
        <taxon>Arctium</taxon>
    </lineage>
</organism>
<dbReference type="EMBL" id="CM042056">
    <property type="protein sequence ID" value="KAI3697731.1"/>
    <property type="molecule type" value="Genomic_DNA"/>
</dbReference>
<evidence type="ECO:0000313" key="2">
    <source>
        <dbReference type="Proteomes" id="UP001055879"/>
    </source>
</evidence>
<name>A0ACB8ZJ30_ARCLA</name>
<evidence type="ECO:0000313" key="1">
    <source>
        <dbReference type="EMBL" id="KAI3697731.1"/>
    </source>
</evidence>
<protein>
    <submittedName>
        <fullName evidence="1">Uncharacterized protein</fullName>
    </submittedName>
</protein>